<reference evidence="2 3" key="1">
    <citation type="submission" date="2018-06" db="EMBL/GenBank/DDBJ databases">
        <title>A transcriptomic atlas of mushroom development highlights an independent origin of complex multicellularity.</title>
        <authorList>
            <consortium name="DOE Joint Genome Institute"/>
            <person name="Krizsan K."/>
            <person name="Almasi E."/>
            <person name="Merenyi Z."/>
            <person name="Sahu N."/>
            <person name="Viragh M."/>
            <person name="Koszo T."/>
            <person name="Mondo S."/>
            <person name="Kiss B."/>
            <person name="Balint B."/>
            <person name="Kues U."/>
            <person name="Barry K."/>
            <person name="Hegedus J.C."/>
            <person name="Henrissat B."/>
            <person name="Johnson J."/>
            <person name="Lipzen A."/>
            <person name="Ohm R."/>
            <person name="Nagy I."/>
            <person name="Pangilinan J."/>
            <person name="Yan J."/>
            <person name="Xiong Y."/>
            <person name="Grigoriev I.V."/>
            <person name="Hibbett D.S."/>
            <person name="Nagy L.G."/>
        </authorList>
    </citation>
    <scope>NUCLEOTIDE SEQUENCE [LARGE SCALE GENOMIC DNA]</scope>
    <source>
        <strain evidence="2 3">SZMC22713</strain>
    </source>
</reference>
<protein>
    <submittedName>
        <fullName evidence="2">Uncharacterized protein</fullName>
    </submittedName>
</protein>
<dbReference type="VEuPathDB" id="FungiDB:BD410DRAFT_846115"/>
<dbReference type="EMBL" id="ML170351">
    <property type="protein sequence ID" value="TDL14343.1"/>
    <property type="molecule type" value="Genomic_DNA"/>
</dbReference>
<dbReference type="Proteomes" id="UP000294933">
    <property type="component" value="Unassembled WGS sequence"/>
</dbReference>
<evidence type="ECO:0000313" key="2">
    <source>
        <dbReference type="EMBL" id="TDL14343.1"/>
    </source>
</evidence>
<evidence type="ECO:0000313" key="3">
    <source>
        <dbReference type="Proteomes" id="UP000294933"/>
    </source>
</evidence>
<sequence length="459" mass="50704">MSPEEASRRDNRVSPVPAPRKPSSISPDPFLYGYTTKTSSGTQYLAQRFALHWRAAQYLLIQPAAKSTTWPSTTRNPQRDFGPAYLPHLTRHKHISAMSADRYKSTNNGVVPRKTLLPGFTRSARDFEQDSCGGLRHSVRLISEHLRWRLVEMDKWTIDLICKEASSSTLTLSILIIAVGHVSQSTCSPSINDDGFDALAVECNDARTSWHTASGLPPLFARSTIGLFLAYWSFPSFEIFHQSREAPSLAMLPVEHNCWPTAFAGLAGCAMSVGLHRPRYQTTSPSWYPTAPLGQSRREIPRAIHVLISFVSERSGNELTTNPLHGGRPSTSPFLRATLVPGFMGGAGGVLRDSVRPISLLSHLSLLLTITDRLLVLSNASSNPIVGDDLKMMRFWVDVSVIIVRFVNGLAPSDDGSSDCSGEDRWKYLRGVEKSGFSGVRRGGNERANERHTLIHARV</sequence>
<organism evidence="2 3">
    <name type="scientific">Rickenella mellea</name>
    <dbReference type="NCBI Taxonomy" id="50990"/>
    <lineage>
        <taxon>Eukaryota</taxon>
        <taxon>Fungi</taxon>
        <taxon>Dikarya</taxon>
        <taxon>Basidiomycota</taxon>
        <taxon>Agaricomycotina</taxon>
        <taxon>Agaricomycetes</taxon>
        <taxon>Hymenochaetales</taxon>
        <taxon>Rickenellaceae</taxon>
        <taxon>Rickenella</taxon>
    </lineage>
</organism>
<feature type="region of interest" description="Disordered" evidence="1">
    <location>
        <begin position="1"/>
        <end position="30"/>
    </location>
</feature>
<feature type="compositionally biased region" description="Basic and acidic residues" evidence="1">
    <location>
        <begin position="1"/>
        <end position="12"/>
    </location>
</feature>
<evidence type="ECO:0000256" key="1">
    <source>
        <dbReference type="SAM" id="MobiDB-lite"/>
    </source>
</evidence>
<gene>
    <name evidence="2" type="ORF">BD410DRAFT_846115</name>
</gene>
<dbReference type="AlphaFoldDB" id="A0A4Y7PG19"/>
<accession>A0A4Y7PG19</accession>
<proteinExistence type="predicted"/>
<keyword evidence="3" id="KW-1185">Reference proteome</keyword>
<name>A0A4Y7PG19_9AGAM</name>